<name>A0A1E5T0H9_9BACT</name>
<dbReference type="PIRSF" id="PIRSF001430">
    <property type="entry name" value="tRNA_psdUrid_synth"/>
    <property type="match status" value="1"/>
</dbReference>
<protein>
    <recommendedName>
        <fullName evidence="4">tRNA pseudouridine synthase A</fullName>
        <ecNumber evidence="4">5.4.99.12</ecNumber>
    </recommendedName>
    <alternativeName>
        <fullName evidence="4">tRNA pseudouridine(38-40) synthase</fullName>
    </alternativeName>
    <alternativeName>
        <fullName evidence="4">tRNA pseudouridylate synthase I</fullName>
    </alternativeName>
    <alternativeName>
        <fullName evidence="4">tRNA-uridine isomerase I</fullName>
    </alternativeName>
</protein>
<keyword evidence="10" id="KW-1185">Reference proteome</keyword>
<dbReference type="SUPFAM" id="SSF55120">
    <property type="entry name" value="Pseudouridine synthase"/>
    <property type="match status" value="1"/>
</dbReference>
<dbReference type="RefSeq" id="WP_069836388.1">
    <property type="nucleotide sequence ID" value="NZ_MDGQ01000005.1"/>
</dbReference>
<evidence type="ECO:0000313" key="9">
    <source>
        <dbReference type="EMBL" id="OEK04883.1"/>
    </source>
</evidence>
<dbReference type="Gene3D" id="3.30.70.580">
    <property type="entry name" value="Pseudouridine synthase I, catalytic domain, N-terminal subdomain"/>
    <property type="match status" value="1"/>
</dbReference>
<evidence type="ECO:0000313" key="10">
    <source>
        <dbReference type="Proteomes" id="UP000095552"/>
    </source>
</evidence>
<sequence length="259" mass="29599">MKHNFYYLLHIQYLGFRFHGWAKQPQVKTVHHMVDRTLSYVFDHSDFKTLGGSRTDAMVSADHFVLELFLKSPITNEKAFLDSFNLNLPSDIRALAIEATDPEFNIIQNPKSKTYLYLFAFGEKAHPFSAPFITTFSGQLDLEQMKRGAELFEGTHEFRAYCKKPSEKTNTIRTIDKCEIVPNTFYSASFFPENSFALHIKGKGFMRNQIRIMMGQLVRLGQGEIGLKGLESSLKADFSEHLSYIVPASGLTLKCVDFK</sequence>
<evidence type="ECO:0000256" key="1">
    <source>
        <dbReference type="ARBA" id="ARBA00009375"/>
    </source>
</evidence>
<dbReference type="Gene3D" id="3.30.70.660">
    <property type="entry name" value="Pseudouridine synthase I, catalytic domain, C-terminal subdomain"/>
    <property type="match status" value="1"/>
</dbReference>
<dbReference type="EC" id="5.4.99.12" evidence="4"/>
<reference evidence="9 10" key="1">
    <citation type="submission" date="2016-08" db="EMBL/GenBank/DDBJ databases">
        <title>Draft genome of Fabibacter sp. strain SK-8.</title>
        <authorList>
            <person name="Wong S.-K."/>
            <person name="Hamasaki K."/>
            <person name="Yoshizawa S."/>
        </authorList>
    </citation>
    <scope>NUCLEOTIDE SEQUENCE [LARGE SCALE GENOMIC DNA]</scope>
    <source>
        <strain evidence="9 10">SK-8</strain>
    </source>
</reference>
<accession>A0A1E5T0H9</accession>
<dbReference type="PANTHER" id="PTHR11142">
    <property type="entry name" value="PSEUDOURIDYLATE SYNTHASE"/>
    <property type="match status" value="1"/>
</dbReference>
<dbReference type="Pfam" id="PF01416">
    <property type="entry name" value="PseudoU_synth_1"/>
    <property type="match status" value="1"/>
</dbReference>
<comment type="subunit">
    <text evidence="4">Homodimer.</text>
</comment>
<dbReference type="InterPro" id="IPR020097">
    <property type="entry name" value="PsdUridine_synth_TruA_a/b_dom"/>
</dbReference>
<dbReference type="PANTHER" id="PTHR11142:SF0">
    <property type="entry name" value="TRNA PSEUDOURIDINE SYNTHASE-LIKE 1"/>
    <property type="match status" value="1"/>
</dbReference>
<dbReference type="AlphaFoldDB" id="A0A1E5T0H9"/>
<feature type="active site" description="Nucleophile" evidence="4 5">
    <location>
        <position position="56"/>
    </location>
</feature>
<evidence type="ECO:0000256" key="6">
    <source>
        <dbReference type="PIRSR" id="PIRSR001430-2"/>
    </source>
</evidence>
<dbReference type="InterPro" id="IPR020094">
    <property type="entry name" value="TruA/RsuA/RluB/E/F_N"/>
</dbReference>
<dbReference type="InterPro" id="IPR020095">
    <property type="entry name" value="PsdUridine_synth_TruA_C"/>
</dbReference>
<dbReference type="GO" id="GO:0160147">
    <property type="term" value="F:tRNA pseudouridine(38-40) synthase activity"/>
    <property type="evidence" value="ECO:0007669"/>
    <property type="project" value="UniProtKB-EC"/>
</dbReference>
<evidence type="ECO:0000259" key="8">
    <source>
        <dbReference type="Pfam" id="PF01416"/>
    </source>
</evidence>
<evidence type="ECO:0000256" key="5">
    <source>
        <dbReference type="PIRSR" id="PIRSR001430-1"/>
    </source>
</evidence>
<feature type="binding site" evidence="4 6">
    <location>
        <position position="115"/>
    </location>
    <ligand>
        <name>substrate</name>
    </ligand>
</feature>
<dbReference type="GO" id="GO:0003723">
    <property type="term" value="F:RNA binding"/>
    <property type="evidence" value="ECO:0007669"/>
    <property type="project" value="InterPro"/>
</dbReference>
<comment type="caution">
    <text evidence="4">Lacks conserved residue(s) required for the propagation of feature annotation.</text>
</comment>
<feature type="domain" description="Pseudouridine synthase I TruA alpha/beta" evidence="8">
    <location>
        <begin position="149"/>
        <end position="258"/>
    </location>
</feature>
<organism evidence="9 10">
    <name type="scientific">Roseivirga misakiensis</name>
    <dbReference type="NCBI Taxonomy" id="1563681"/>
    <lineage>
        <taxon>Bacteria</taxon>
        <taxon>Pseudomonadati</taxon>
        <taxon>Bacteroidota</taxon>
        <taxon>Cytophagia</taxon>
        <taxon>Cytophagales</taxon>
        <taxon>Roseivirgaceae</taxon>
        <taxon>Roseivirga</taxon>
    </lineage>
</organism>
<dbReference type="GO" id="GO:0031119">
    <property type="term" value="P:tRNA pseudouridine synthesis"/>
    <property type="evidence" value="ECO:0007669"/>
    <property type="project" value="UniProtKB-UniRule"/>
</dbReference>
<evidence type="ECO:0000256" key="3">
    <source>
        <dbReference type="ARBA" id="ARBA00023235"/>
    </source>
</evidence>
<evidence type="ECO:0000256" key="4">
    <source>
        <dbReference type="HAMAP-Rule" id="MF_00171"/>
    </source>
</evidence>
<comment type="similarity">
    <text evidence="1 4 7">Belongs to the tRNA pseudouridine synthase TruA family.</text>
</comment>
<dbReference type="Proteomes" id="UP000095552">
    <property type="component" value="Unassembled WGS sequence"/>
</dbReference>
<proteinExistence type="inferred from homology"/>
<dbReference type="EMBL" id="MDGQ01000005">
    <property type="protein sequence ID" value="OEK04883.1"/>
    <property type="molecule type" value="Genomic_DNA"/>
</dbReference>
<gene>
    <name evidence="4" type="primary">truA</name>
    <name evidence="9" type="ORF">BFP71_15705</name>
</gene>
<keyword evidence="2 4" id="KW-0819">tRNA processing</keyword>
<comment type="function">
    <text evidence="4">Formation of pseudouridine at positions 38, 39 and 40 in the anticodon stem and loop of transfer RNAs.</text>
</comment>
<dbReference type="InterPro" id="IPR001406">
    <property type="entry name" value="PsdUridine_synth_TruA"/>
</dbReference>
<comment type="catalytic activity">
    <reaction evidence="4 7">
        <text>uridine(38/39/40) in tRNA = pseudouridine(38/39/40) in tRNA</text>
        <dbReference type="Rhea" id="RHEA:22376"/>
        <dbReference type="Rhea" id="RHEA-COMP:10085"/>
        <dbReference type="Rhea" id="RHEA-COMP:10087"/>
        <dbReference type="ChEBI" id="CHEBI:65314"/>
        <dbReference type="ChEBI" id="CHEBI:65315"/>
        <dbReference type="EC" id="5.4.99.12"/>
    </reaction>
</comment>
<dbReference type="HAMAP" id="MF_00171">
    <property type="entry name" value="TruA"/>
    <property type="match status" value="1"/>
</dbReference>
<comment type="caution">
    <text evidence="9">The sequence shown here is derived from an EMBL/GenBank/DDBJ whole genome shotgun (WGS) entry which is preliminary data.</text>
</comment>
<dbReference type="InterPro" id="IPR020103">
    <property type="entry name" value="PsdUridine_synth_cat_dom_sf"/>
</dbReference>
<evidence type="ECO:0000256" key="2">
    <source>
        <dbReference type="ARBA" id="ARBA00022694"/>
    </source>
</evidence>
<evidence type="ECO:0000256" key="7">
    <source>
        <dbReference type="RuleBase" id="RU003792"/>
    </source>
</evidence>
<keyword evidence="3 4" id="KW-0413">Isomerase</keyword>
<dbReference type="STRING" id="1563681.BFP71_15705"/>
<dbReference type="OrthoDB" id="9811823at2"/>